<organism evidence="1 2">
    <name type="scientific">Caerostris darwini</name>
    <dbReference type="NCBI Taxonomy" id="1538125"/>
    <lineage>
        <taxon>Eukaryota</taxon>
        <taxon>Metazoa</taxon>
        <taxon>Ecdysozoa</taxon>
        <taxon>Arthropoda</taxon>
        <taxon>Chelicerata</taxon>
        <taxon>Arachnida</taxon>
        <taxon>Araneae</taxon>
        <taxon>Araneomorphae</taxon>
        <taxon>Entelegynae</taxon>
        <taxon>Araneoidea</taxon>
        <taxon>Araneidae</taxon>
        <taxon>Caerostris</taxon>
    </lineage>
</organism>
<protein>
    <submittedName>
        <fullName evidence="1">Uncharacterized protein</fullName>
    </submittedName>
</protein>
<keyword evidence="2" id="KW-1185">Reference proteome</keyword>
<proteinExistence type="predicted"/>
<dbReference type="AlphaFoldDB" id="A0AAV4WV02"/>
<gene>
    <name evidence="1" type="ORF">CDAR_198331</name>
</gene>
<evidence type="ECO:0000313" key="2">
    <source>
        <dbReference type="Proteomes" id="UP001054837"/>
    </source>
</evidence>
<name>A0AAV4WV02_9ARAC</name>
<comment type="caution">
    <text evidence="1">The sequence shown here is derived from an EMBL/GenBank/DDBJ whole genome shotgun (WGS) entry which is preliminary data.</text>
</comment>
<dbReference type="EMBL" id="BPLQ01015077">
    <property type="protein sequence ID" value="GIY85745.1"/>
    <property type="molecule type" value="Genomic_DNA"/>
</dbReference>
<dbReference type="Proteomes" id="UP001054837">
    <property type="component" value="Unassembled WGS sequence"/>
</dbReference>
<accession>A0AAV4WV02</accession>
<evidence type="ECO:0000313" key="1">
    <source>
        <dbReference type="EMBL" id="GIY85745.1"/>
    </source>
</evidence>
<sequence length="126" mass="14073">MHKFSPNSLIAISTVRQKPYSQSSYISKANRSKLIGVKPAQRNIHMNLAVQSAQNHILSNPTTTKESTGTSTSRSSVCNYSAHVMPVIKRTDAINAQLRIKERAVDRYRKLVRRCAERIISVVHGA</sequence>
<reference evidence="1 2" key="1">
    <citation type="submission" date="2021-06" db="EMBL/GenBank/DDBJ databases">
        <title>Caerostris darwini draft genome.</title>
        <authorList>
            <person name="Kono N."/>
            <person name="Arakawa K."/>
        </authorList>
    </citation>
    <scope>NUCLEOTIDE SEQUENCE [LARGE SCALE GENOMIC DNA]</scope>
</reference>